<dbReference type="Gene3D" id="3.30.1330.60">
    <property type="entry name" value="OmpA-like domain"/>
    <property type="match status" value="1"/>
</dbReference>
<protein>
    <recommendedName>
        <fullName evidence="3">OmpA-like domain-containing protein</fullName>
    </recommendedName>
</protein>
<dbReference type="PANTHER" id="PTHR30329">
    <property type="entry name" value="STATOR ELEMENT OF FLAGELLAR MOTOR COMPLEX"/>
    <property type="match status" value="1"/>
</dbReference>
<name>A0A1A9K885_9PSED</name>
<dbReference type="PROSITE" id="PS51123">
    <property type="entry name" value="OMPA_2"/>
    <property type="match status" value="1"/>
</dbReference>
<dbReference type="CDD" id="cd07185">
    <property type="entry name" value="OmpA_C-like"/>
    <property type="match status" value="1"/>
</dbReference>
<dbReference type="PANTHER" id="PTHR30329:SF20">
    <property type="entry name" value="EXPORTED PROTEIN"/>
    <property type="match status" value="1"/>
</dbReference>
<dbReference type="EMBL" id="CP015878">
    <property type="protein sequence ID" value="ANI13795.1"/>
    <property type="molecule type" value="Genomic_DNA"/>
</dbReference>
<dbReference type="InterPro" id="IPR006665">
    <property type="entry name" value="OmpA-like"/>
</dbReference>
<dbReference type="Proteomes" id="UP000077748">
    <property type="component" value="Chromosome"/>
</dbReference>
<evidence type="ECO:0000313" key="4">
    <source>
        <dbReference type="EMBL" id="ANI13795.1"/>
    </source>
</evidence>
<reference evidence="4 5" key="1">
    <citation type="submission" date="2016-05" db="EMBL/GenBank/DDBJ databases">
        <title>Genome Sequence of Pseudomonas citronellolis Strain SJTE-3, an Estrogens and Persistent Organic Pollutants degradation strain.</title>
        <authorList>
            <person name="Liang R."/>
        </authorList>
    </citation>
    <scope>NUCLEOTIDE SEQUENCE [LARGE SCALE GENOMIC DNA]</scope>
    <source>
        <strain evidence="4 5">SJTE-3</strain>
    </source>
</reference>
<dbReference type="GO" id="GO:0016020">
    <property type="term" value="C:membrane"/>
    <property type="evidence" value="ECO:0007669"/>
    <property type="project" value="UniProtKB-UniRule"/>
</dbReference>
<dbReference type="PRINTS" id="PR01023">
    <property type="entry name" value="NAFLGMOTY"/>
</dbReference>
<organism evidence="4 5">
    <name type="scientific">Pseudomonas citronellolis</name>
    <dbReference type="NCBI Taxonomy" id="53408"/>
    <lineage>
        <taxon>Bacteria</taxon>
        <taxon>Pseudomonadati</taxon>
        <taxon>Pseudomonadota</taxon>
        <taxon>Gammaproteobacteria</taxon>
        <taxon>Pseudomonadales</taxon>
        <taxon>Pseudomonadaceae</taxon>
        <taxon>Pseudomonas</taxon>
    </lineage>
</organism>
<keyword evidence="2" id="KW-0732">Signal</keyword>
<dbReference type="InterPro" id="IPR050330">
    <property type="entry name" value="Bact_OuterMem_StrucFunc"/>
</dbReference>
<evidence type="ECO:0000256" key="1">
    <source>
        <dbReference type="PROSITE-ProRule" id="PRU00473"/>
    </source>
</evidence>
<gene>
    <name evidence="4" type="ORF">A9C11_07235</name>
</gene>
<evidence type="ECO:0000256" key="2">
    <source>
        <dbReference type="SAM" id="SignalP"/>
    </source>
</evidence>
<evidence type="ECO:0000313" key="5">
    <source>
        <dbReference type="Proteomes" id="UP000077748"/>
    </source>
</evidence>
<keyword evidence="1" id="KW-0472">Membrane</keyword>
<dbReference type="PROSITE" id="PS51257">
    <property type="entry name" value="PROKAR_LIPOPROTEIN"/>
    <property type="match status" value="1"/>
</dbReference>
<proteinExistence type="predicted"/>
<sequence>MRLLKLSTLTLCVTLGACSHFQSQDAAAPAPSQAKADGGSHWWWPFGNTEASAQAETKAPAQVPKPVVAQVDAATDKSAGGHWWWPFGDSASAQAKAENPVAAPSAQDTKAWLDQHEAAVRAAVAGSKFSVERRDNALVLTAPVDGSFNPKRQELLLPITLAPLANVAKIVEKDPQAGVFILGHSDSSGDKAANDKVSQQRAVAIAAIFRLSGLGNDRLRYKGVGDAQPVADDKTKAGRAKNRRVEVMLTPRGGLLALAQSN</sequence>
<dbReference type="RefSeq" id="WP_064582209.1">
    <property type="nucleotide sequence ID" value="NZ_CP015878.1"/>
</dbReference>
<dbReference type="AlphaFoldDB" id="A0A1A9K885"/>
<feature type="domain" description="OmpA-like" evidence="3">
    <location>
        <begin position="135"/>
        <end position="253"/>
    </location>
</feature>
<dbReference type="Pfam" id="PF00691">
    <property type="entry name" value="OmpA"/>
    <property type="match status" value="1"/>
</dbReference>
<dbReference type="InterPro" id="IPR036737">
    <property type="entry name" value="OmpA-like_sf"/>
</dbReference>
<feature type="chain" id="PRO_5008391494" description="OmpA-like domain-containing protein" evidence="2">
    <location>
        <begin position="27"/>
        <end position="262"/>
    </location>
</feature>
<accession>A0A1A9K885</accession>
<dbReference type="SUPFAM" id="SSF103088">
    <property type="entry name" value="OmpA-like"/>
    <property type="match status" value="1"/>
</dbReference>
<feature type="signal peptide" evidence="2">
    <location>
        <begin position="1"/>
        <end position="26"/>
    </location>
</feature>
<evidence type="ECO:0000259" key="3">
    <source>
        <dbReference type="PROSITE" id="PS51123"/>
    </source>
</evidence>